<reference evidence="1 2" key="1">
    <citation type="journal article" date="2016" name="Nat. Commun.">
        <title>Thousands of microbial genomes shed light on interconnected biogeochemical processes in an aquifer system.</title>
        <authorList>
            <person name="Anantharaman K."/>
            <person name="Brown C.T."/>
            <person name="Hug L.A."/>
            <person name="Sharon I."/>
            <person name="Castelle C.J."/>
            <person name="Probst A.J."/>
            <person name="Thomas B.C."/>
            <person name="Singh A."/>
            <person name="Wilkins M.J."/>
            <person name="Karaoz U."/>
            <person name="Brodie E.L."/>
            <person name="Williams K.H."/>
            <person name="Hubbard S.S."/>
            <person name="Banfield J.F."/>
        </authorList>
    </citation>
    <scope>NUCLEOTIDE SEQUENCE [LARGE SCALE GENOMIC DNA]</scope>
</reference>
<dbReference type="EMBL" id="MGBG01000002">
    <property type="protein sequence ID" value="OGK67004.1"/>
    <property type="molecule type" value="Genomic_DNA"/>
</dbReference>
<gene>
    <name evidence="1" type="ORF">A2209_03025</name>
</gene>
<evidence type="ECO:0008006" key="3">
    <source>
        <dbReference type="Google" id="ProtNLM"/>
    </source>
</evidence>
<evidence type="ECO:0000313" key="2">
    <source>
        <dbReference type="Proteomes" id="UP000178450"/>
    </source>
</evidence>
<dbReference type="Proteomes" id="UP000178450">
    <property type="component" value="Unassembled WGS sequence"/>
</dbReference>
<accession>A0A1F7KGM6</accession>
<dbReference type="AlphaFoldDB" id="A0A1F7KGM6"/>
<evidence type="ECO:0000313" key="1">
    <source>
        <dbReference type="EMBL" id="OGK67004.1"/>
    </source>
</evidence>
<protein>
    <recommendedName>
        <fullName evidence="3">Nudix hydrolase domain-containing protein</fullName>
    </recommendedName>
</protein>
<proteinExistence type="predicted"/>
<name>A0A1F7KGM6_9BACT</name>
<organism evidence="1 2">
    <name type="scientific">Candidatus Roizmanbacteria bacterium RIFOXYA1_FULL_41_12</name>
    <dbReference type="NCBI Taxonomy" id="1802082"/>
    <lineage>
        <taxon>Bacteria</taxon>
        <taxon>Candidatus Roizmaniibacteriota</taxon>
    </lineage>
</organism>
<sequence>MKETLKGTRSFDEFMDCLRNCVDITTWGQGGAKTVEDLWNEVLAGESGIVQERNGILRMTWPIFLNVLYIDQGTLFEMYEARQIFREDGRERIRDLPGSIGEKGTSKDKPEDVVRKAIKEELDGKIPLSLENSKVRLLRKWTEREIARSYPGLATQSNKVLFELNLMPNQGYPKSFILQESKKYTFFDWRIR</sequence>
<comment type="caution">
    <text evidence="1">The sequence shown here is derived from an EMBL/GenBank/DDBJ whole genome shotgun (WGS) entry which is preliminary data.</text>
</comment>